<evidence type="ECO:0000256" key="1">
    <source>
        <dbReference type="SAM" id="MobiDB-lite"/>
    </source>
</evidence>
<dbReference type="SUPFAM" id="SSF74650">
    <property type="entry name" value="Galactose mutarotase-like"/>
    <property type="match status" value="1"/>
</dbReference>
<evidence type="ECO:0000313" key="3">
    <source>
        <dbReference type="Proteomes" id="UP001499990"/>
    </source>
</evidence>
<dbReference type="Gene3D" id="2.70.98.10">
    <property type="match status" value="1"/>
</dbReference>
<dbReference type="EMBL" id="BAAAYL010000001">
    <property type="protein sequence ID" value="GAA3373591.1"/>
    <property type="molecule type" value="Genomic_DNA"/>
</dbReference>
<evidence type="ECO:0000313" key="2">
    <source>
        <dbReference type="EMBL" id="GAA3373591.1"/>
    </source>
</evidence>
<name>A0ABP6SD95_9ACTN</name>
<dbReference type="InterPro" id="IPR008183">
    <property type="entry name" value="Aldose_1/G6P_1-epimerase"/>
</dbReference>
<dbReference type="Pfam" id="PF01263">
    <property type="entry name" value="Aldose_epim"/>
    <property type="match status" value="1"/>
</dbReference>
<dbReference type="RefSeq" id="WP_345038397.1">
    <property type="nucleotide sequence ID" value="NZ_BAAAYL010000001.1"/>
</dbReference>
<dbReference type="InterPro" id="IPR011013">
    <property type="entry name" value="Gal_mutarotase_sf_dom"/>
</dbReference>
<proteinExistence type="predicted"/>
<accession>A0ABP6SD95</accession>
<sequence length="305" mass="33218">MSTEEQNSGTGVRLVAGDAELTVHPENGCRIGSLRIGGTEVLRQGEHYGSFPMVPWCGRMENGQFRTGGVCHQLPLNAAPHAIHGTARDAAWRTALPRALGSSPKLSAPPPSSRLRSSGGHTHEQGGPACAGGETEAVFTHDLADPWPYTGRVTQIFELEPDRLTIRLGIETYDDSFPAQAGWHPWFLRNLGAGGEDVRLDFAPTWQEERGADHLPTGRRIQPGPGPWDDCFGMEDGVDVTLTWPGQLELKVTAGTEWVVIYDEQPEAVCVEPQSGPPNGINTLPRLVTPIDPLELATTWSWRRL</sequence>
<keyword evidence="3" id="KW-1185">Reference proteome</keyword>
<feature type="region of interest" description="Disordered" evidence="1">
    <location>
        <begin position="100"/>
        <end position="133"/>
    </location>
</feature>
<dbReference type="InterPro" id="IPR014718">
    <property type="entry name" value="GH-type_carb-bd"/>
</dbReference>
<comment type="caution">
    <text evidence="2">The sequence shown here is derived from an EMBL/GenBank/DDBJ whole genome shotgun (WGS) entry which is preliminary data.</text>
</comment>
<gene>
    <name evidence="2" type="ORF">GCM10020367_34130</name>
</gene>
<dbReference type="Proteomes" id="UP001499990">
    <property type="component" value="Unassembled WGS sequence"/>
</dbReference>
<reference evidence="3" key="1">
    <citation type="journal article" date="2019" name="Int. J. Syst. Evol. Microbiol.">
        <title>The Global Catalogue of Microorganisms (GCM) 10K type strain sequencing project: providing services to taxonomists for standard genome sequencing and annotation.</title>
        <authorList>
            <consortium name="The Broad Institute Genomics Platform"/>
            <consortium name="The Broad Institute Genome Sequencing Center for Infectious Disease"/>
            <person name="Wu L."/>
            <person name="Ma J."/>
        </authorList>
    </citation>
    <scope>NUCLEOTIDE SEQUENCE [LARGE SCALE GENOMIC DNA]</scope>
    <source>
        <strain evidence="3">JCM 9651</strain>
    </source>
</reference>
<protein>
    <submittedName>
        <fullName evidence="2">Aldose 1-epimerase</fullName>
    </submittedName>
</protein>
<organism evidence="2 3">
    <name type="scientific">Streptomyces sannanensis</name>
    <dbReference type="NCBI Taxonomy" id="285536"/>
    <lineage>
        <taxon>Bacteria</taxon>
        <taxon>Bacillati</taxon>
        <taxon>Actinomycetota</taxon>
        <taxon>Actinomycetes</taxon>
        <taxon>Kitasatosporales</taxon>
        <taxon>Streptomycetaceae</taxon>
        <taxon>Streptomyces</taxon>
    </lineage>
</organism>